<keyword evidence="2" id="KW-0520">NAD</keyword>
<dbReference type="GO" id="GO:0016491">
    <property type="term" value="F:oxidoreductase activity"/>
    <property type="evidence" value="ECO:0007669"/>
    <property type="project" value="UniProtKB-KW"/>
</dbReference>
<proteinExistence type="predicted"/>
<evidence type="ECO:0000259" key="4">
    <source>
        <dbReference type="Pfam" id="PF03446"/>
    </source>
</evidence>
<dbReference type="InterPro" id="IPR029154">
    <property type="entry name" value="HIBADH-like_NADP-bd"/>
</dbReference>
<dbReference type="SUPFAM" id="SSF51735">
    <property type="entry name" value="NAD(P)-binding Rossmann-fold domains"/>
    <property type="match status" value="1"/>
</dbReference>
<dbReference type="Proteomes" id="UP000218934">
    <property type="component" value="Unassembled WGS sequence"/>
</dbReference>
<dbReference type="InterPro" id="IPR013328">
    <property type="entry name" value="6PGD_dom2"/>
</dbReference>
<name>A0A2A4FWD6_9SPHN</name>
<accession>A0A2A4FWD6</accession>
<dbReference type="PANTHER" id="PTHR43060:SF15">
    <property type="entry name" value="3-HYDROXYISOBUTYRATE DEHYDROGENASE-LIKE 1, MITOCHONDRIAL-RELATED"/>
    <property type="match status" value="1"/>
</dbReference>
<protein>
    <submittedName>
        <fullName evidence="6">NAD(P)-dependent oxidoreductase</fullName>
    </submittedName>
</protein>
<evidence type="ECO:0000256" key="1">
    <source>
        <dbReference type="ARBA" id="ARBA00023002"/>
    </source>
</evidence>
<dbReference type="SUPFAM" id="SSF48179">
    <property type="entry name" value="6-phosphogluconate dehydrogenase C-terminal domain-like"/>
    <property type="match status" value="1"/>
</dbReference>
<feature type="domain" description="3-hydroxyisobutyrate dehydrogenase-like NAD-binding" evidence="5">
    <location>
        <begin position="166"/>
        <end position="273"/>
    </location>
</feature>
<dbReference type="Pfam" id="PF03446">
    <property type="entry name" value="NAD_binding_2"/>
    <property type="match status" value="1"/>
</dbReference>
<dbReference type="InterPro" id="IPR008927">
    <property type="entry name" value="6-PGluconate_DH-like_C_sf"/>
</dbReference>
<evidence type="ECO:0000313" key="7">
    <source>
        <dbReference type="Proteomes" id="UP000218934"/>
    </source>
</evidence>
<dbReference type="Gene3D" id="1.10.1040.10">
    <property type="entry name" value="N-(1-d-carboxylethyl)-l-norvaline Dehydrogenase, domain 2"/>
    <property type="match status" value="1"/>
</dbReference>
<reference evidence="6 7" key="1">
    <citation type="submission" date="2017-09" db="EMBL/GenBank/DDBJ databases">
        <title>The Catabolism of 3,6-Dichlorosalicylic acid is Initiated by the Cytochrome P450 Monooxygenase DsmABC in Rhizorhabdus dicambivorans Ndbn-20.</title>
        <authorList>
            <person name="Na L."/>
        </authorList>
    </citation>
    <scope>NUCLEOTIDE SEQUENCE [LARGE SCALE GENOMIC DNA]</scope>
    <source>
        <strain evidence="6 7">Ndbn-20m</strain>
    </source>
</reference>
<dbReference type="AlphaFoldDB" id="A0A2A4FWD6"/>
<dbReference type="Pfam" id="PF14833">
    <property type="entry name" value="NAD_binding_11"/>
    <property type="match status" value="1"/>
</dbReference>
<dbReference type="InterPro" id="IPR006115">
    <property type="entry name" value="6PGDH_NADP-bd"/>
</dbReference>
<dbReference type="EMBL" id="NWUF01000013">
    <property type="protein sequence ID" value="PCE41691.1"/>
    <property type="molecule type" value="Genomic_DNA"/>
</dbReference>
<dbReference type="PIRSF" id="PIRSF000103">
    <property type="entry name" value="HIBADH"/>
    <property type="match status" value="1"/>
</dbReference>
<evidence type="ECO:0000259" key="5">
    <source>
        <dbReference type="Pfam" id="PF14833"/>
    </source>
</evidence>
<evidence type="ECO:0000313" key="6">
    <source>
        <dbReference type="EMBL" id="PCE41691.1"/>
    </source>
</evidence>
<organism evidence="6 7">
    <name type="scientific">Rhizorhabdus dicambivorans</name>
    <dbReference type="NCBI Taxonomy" id="1850238"/>
    <lineage>
        <taxon>Bacteria</taxon>
        <taxon>Pseudomonadati</taxon>
        <taxon>Pseudomonadota</taxon>
        <taxon>Alphaproteobacteria</taxon>
        <taxon>Sphingomonadales</taxon>
        <taxon>Sphingomonadaceae</taxon>
        <taxon>Rhizorhabdus</taxon>
    </lineage>
</organism>
<keyword evidence="1" id="KW-0560">Oxidoreductase</keyword>
<keyword evidence="7" id="KW-1185">Reference proteome</keyword>
<dbReference type="KEGG" id="rdi:CMV14_09415"/>
<dbReference type="PANTHER" id="PTHR43060">
    <property type="entry name" value="3-HYDROXYISOBUTYRATE DEHYDROGENASE-LIKE 1, MITOCHONDRIAL-RELATED"/>
    <property type="match status" value="1"/>
</dbReference>
<feature type="active site" evidence="3">
    <location>
        <position position="172"/>
    </location>
</feature>
<dbReference type="GO" id="GO:0051287">
    <property type="term" value="F:NAD binding"/>
    <property type="evidence" value="ECO:0007669"/>
    <property type="project" value="InterPro"/>
</dbReference>
<dbReference type="OrthoDB" id="9812907at2"/>
<comment type="caution">
    <text evidence="6">The sequence shown here is derived from an EMBL/GenBank/DDBJ whole genome shotgun (WGS) entry which is preliminary data.</text>
</comment>
<dbReference type="RefSeq" id="WP_066964496.1">
    <property type="nucleotide sequence ID" value="NZ_CP023449.1"/>
</dbReference>
<evidence type="ECO:0000256" key="2">
    <source>
        <dbReference type="ARBA" id="ARBA00023027"/>
    </source>
</evidence>
<sequence>MPDPLALGFIGLGDMGGPIAEHILEAGHALGLCDLRAEAVAHLVARGGRAAASPATLAAESDVLFLCVVDDKQVLSLSRDHLVGAMRSGSVLVILSSVRPDTMHQLQALFDGRGVELLDCPVSGSRPAAAAGTLTLIIGGDTELIDRLRPVLECFSERIFHTGPLGSGQAMKIANNVMLHMNHLVALEAVRFARAQGIAEEKLIEVANTSSGRSWVTETWGLIDDMFRDHPQAGTPGIYEMMVKEMWNSVLLSRGSETWLPLTGLGLQVSRAFYEERERQLGIVPADERD</sequence>
<gene>
    <name evidence="6" type="ORF">COO09_14340</name>
</gene>
<evidence type="ECO:0000256" key="3">
    <source>
        <dbReference type="PIRSR" id="PIRSR000103-1"/>
    </source>
</evidence>
<dbReference type="Gene3D" id="3.40.50.720">
    <property type="entry name" value="NAD(P)-binding Rossmann-like Domain"/>
    <property type="match status" value="1"/>
</dbReference>
<dbReference type="InterPro" id="IPR036291">
    <property type="entry name" value="NAD(P)-bd_dom_sf"/>
</dbReference>
<dbReference type="InterPro" id="IPR015815">
    <property type="entry name" value="HIBADH-related"/>
</dbReference>
<dbReference type="GO" id="GO:0050661">
    <property type="term" value="F:NADP binding"/>
    <property type="evidence" value="ECO:0007669"/>
    <property type="project" value="InterPro"/>
</dbReference>
<feature type="domain" description="6-phosphogluconate dehydrogenase NADP-binding" evidence="4">
    <location>
        <begin position="7"/>
        <end position="163"/>
    </location>
</feature>